<dbReference type="AlphaFoldDB" id="A0AAN9GCB3"/>
<gene>
    <name evidence="2" type="ORF">V1264_020554</name>
</gene>
<organism evidence="2 3">
    <name type="scientific">Littorina saxatilis</name>
    <dbReference type="NCBI Taxonomy" id="31220"/>
    <lineage>
        <taxon>Eukaryota</taxon>
        <taxon>Metazoa</taxon>
        <taxon>Spiralia</taxon>
        <taxon>Lophotrochozoa</taxon>
        <taxon>Mollusca</taxon>
        <taxon>Gastropoda</taxon>
        <taxon>Caenogastropoda</taxon>
        <taxon>Littorinimorpha</taxon>
        <taxon>Littorinoidea</taxon>
        <taxon>Littorinidae</taxon>
        <taxon>Littorina</taxon>
    </lineage>
</organism>
<dbReference type="EMBL" id="JBAMIC010000010">
    <property type="protein sequence ID" value="KAK7102319.1"/>
    <property type="molecule type" value="Genomic_DNA"/>
</dbReference>
<sequence length="180" mass="19508">MAAPSESTNAACTLKSSKQLLYSEKFEGCLEQKLKIIGKSAEKQKESGPRKTFRPPPSSVLGKVQAFLPQLASANEVLLSMPPSEVDIENVDPEHDGPLIEMNFALMPQLSSDDDESSEEDDSEDEDTDGDDKTEENLCGPSNSSQGEMATKKKVCVIDKDSEENAHAENVVMEQGCPEG</sequence>
<protein>
    <submittedName>
        <fullName evidence="2">Uncharacterized protein</fullName>
    </submittedName>
</protein>
<evidence type="ECO:0000313" key="3">
    <source>
        <dbReference type="Proteomes" id="UP001374579"/>
    </source>
</evidence>
<feature type="compositionally biased region" description="Basic and acidic residues" evidence="1">
    <location>
        <begin position="40"/>
        <end position="49"/>
    </location>
</feature>
<proteinExistence type="predicted"/>
<dbReference type="Proteomes" id="UP001374579">
    <property type="component" value="Unassembled WGS sequence"/>
</dbReference>
<reference evidence="2 3" key="1">
    <citation type="submission" date="2024-02" db="EMBL/GenBank/DDBJ databases">
        <title>Chromosome-scale genome assembly of the rough periwinkle Littorina saxatilis.</title>
        <authorList>
            <person name="De Jode A."/>
            <person name="Faria R."/>
            <person name="Formenti G."/>
            <person name="Sims Y."/>
            <person name="Smith T.P."/>
            <person name="Tracey A."/>
            <person name="Wood J.M.D."/>
            <person name="Zagrodzka Z.B."/>
            <person name="Johannesson K."/>
            <person name="Butlin R.K."/>
            <person name="Leder E.H."/>
        </authorList>
    </citation>
    <scope>NUCLEOTIDE SEQUENCE [LARGE SCALE GENOMIC DNA]</scope>
    <source>
        <strain evidence="2">Snail1</strain>
        <tissue evidence="2">Muscle</tissue>
    </source>
</reference>
<accession>A0AAN9GCB3</accession>
<feature type="compositionally biased region" description="Acidic residues" evidence="1">
    <location>
        <begin position="112"/>
        <end position="134"/>
    </location>
</feature>
<dbReference type="PANTHER" id="PTHR28674">
    <property type="entry name" value="SIMILAR TO DNA SEGMENT, CHR 10, WAYNE STATE UNIVERSITY 102,-EXPRESSED"/>
    <property type="match status" value="1"/>
</dbReference>
<dbReference type="GO" id="GO:0000492">
    <property type="term" value="P:box C/D snoRNP assembly"/>
    <property type="evidence" value="ECO:0007669"/>
    <property type="project" value="InterPro"/>
</dbReference>
<dbReference type="PANTHER" id="PTHR28674:SF1">
    <property type="entry name" value="NOP PROTEIN CHAPERONE 1"/>
    <property type="match status" value="1"/>
</dbReference>
<dbReference type="Pfam" id="PF15370">
    <property type="entry name" value="NOPCHAP1"/>
    <property type="match status" value="1"/>
</dbReference>
<evidence type="ECO:0000256" key="1">
    <source>
        <dbReference type="SAM" id="MobiDB-lite"/>
    </source>
</evidence>
<keyword evidence="3" id="KW-1185">Reference proteome</keyword>
<evidence type="ECO:0000313" key="2">
    <source>
        <dbReference type="EMBL" id="KAK7102319.1"/>
    </source>
</evidence>
<feature type="region of interest" description="Disordered" evidence="1">
    <location>
        <begin position="105"/>
        <end position="151"/>
    </location>
</feature>
<name>A0AAN9GCB3_9CAEN</name>
<comment type="caution">
    <text evidence="2">The sequence shown here is derived from an EMBL/GenBank/DDBJ whole genome shotgun (WGS) entry which is preliminary data.</text>
</comment>
<dbReference type="GO" id="GO:0062064">
    <property type="term" value="F:box C/D methylation guide snoRNP complex binding"/>
    <property type="evidence" value="ECO:0007669"/>
    <property type="project" value="TreeGrafter"/>
</dbReference>
<feature type="region of interest" description="Disordered" evidence="1">
    <location>
        <begin position="40"/>
        <end position="59"/>
    </location>
</feature>
<dbReference type="InterPro" id="IPR027921">
    <property type="entry name" value="NOPCHAP1"/>
</dbReference>